<dbReference type="EMBL" id="LT629750">
    <property type="protein sequence ID" value="SDS26136.1"/>
    <property type="molecule type" value="Genomic_DNA"/>
</dbReference>
<feature type="chain" id="PRO_5009258004" description="Heterocycloanthracin/sonorensin family bacteriocin" evidence="1">
    <location>
        <begin position="36"/>
        <end position="125"/>
    </location>
</feature>
<sequence>MARVKQASKKKHVTKSVPVLGAAGLTFSMIGGASAAAVPTADVAQSPTVGLGHQVTLGEEEIADVSLATFHVFDKENVGSGVQVAWRGCGGCRGCRGCRGCGCRACRGCGGCGGCCASWGSCRLC</sequence>
<reference evidence="3" key="1">
    <citation type="submission" date="2016-10" db="EMBL/GenBank/DDBJ databases">
        <authorList>
            <person name="Varghese N."/>
            <person name="Submissions S."/>
        </authorList>
    </citation>
    <scope>NUCLEOTIDE SEQUENCE [LARGE SCALE GENOMIC DNA]</scope>
    <source>
        <strain evidence="3">GAS369</strain>
    </source>
</reference>
<evidence type="ECO:0000313" key="3">
    <source>
        <dbReference type="Proteomes" id="UP000243904"/>
    </source>
</evidence>
<dbReference type="AlphaFoldDB" id="A0A1H1QRW7"/>
<organism evidence="2 3">
    <name type="scientific">Bradyrhizobium canariense</name>
    <dbReference type="NCBI Taxonomy" id="255045"/>
    <lineage>
        <taxon>Bacteria</taxon>
        <taxon>Pseudomonadati</taxon>
        <taxon>Pseudomonadota</taxon>
        <taxon>Alphaproteobacteria</taxon>
        <taxon>Hyphomicrobiales</taxon>
        <taxon>Nitrobacteraceae</taxon>
        <taxon>Bradyrhizobium</taxon>
    </lineage>
</organism>
<feature type="signal peptide" evidence="1">
    <location>
        <begin position="1"/>
        <end position="35"/>
    </location>
</feature>
<proteinExistence type="predicted"/>
<gene>
    <name evidence="2" type="ORF">SAMN05444158_1510</name>
</gene>
<protein>
    <recommendedName>
        <fullName evidence="4">Heterocycloanthracin/sonorensin family bacteriocin</fullName>
    </recommendedName>
</protein>
<name>A0A1H1QRW7_9BRAD</name>
<evidence type="ECO:0008006" key="4">
    <source>
        <dbReference type="Google" id="ProtNLM"/>
    </source>
</evidence>
<evidence type="ECO:0000313" key="2">
    <source>
        <dbReference type="EMBL" id="SDS26136.1"/>
    </source>
</evidence>
<evidence type="ECO:0000256" key="1">
    <source>
        <dbReference type="SAM" id="SignalP"/>
    </source>
</evidence>
<keyword evidence="1" id="KW-0732">Signal</keyword>
<accession>A0A1H1QRW7</accession>
<dbReference type="Proteomes" id="UP000243904">
    <property type="component" value="Chromosome I"/>
</dbReference>
<keyword evidence="3" id="KW-1185">Reference proteome</keyword>